<dbReference type="AlphaFoldDB" id="A0A7J5ZNJ6"/>
<comment type="caution">
    <text evidence="1">The sequence shown here is derived from an EMBL/GenBank/DDBJ whole genome shotgun (WGS) entry which is preliminary data.</text>
</comment>
<sequence>MTEVQERTSVHTQQDLEQSGAAHLGTGLFLLIRSNLKLCRFLTPCRDSDCERIGRFLTNRNSPKRSNAV</sequence>
<evidence type="ECO:0000313" key="1">
    <source>
        <dbReference type="EMBL" id="KAF4071379.1"/>
    </source>
</evidence>
<protein>
    <submittedName>
        <fullName evidence="1">Uncharacterized protein</fullName>
    </submittedName>
</protein>
<name>A0A7J5ZNJ6_AMEME</name>
<reference evidence="1 2" key="1">
    <citation type="submission" date="2020-02" db="EMBL/GenBank/DDBJ databases">
        <title>A chromosome-scale genome assembly of the black bullhead catfish (Ameiurus melas).</title>
        <authorList>
            <person name="Wen M."/>
            <person name="Zham M."/>
            <person name="Cabau C."/>
            <person name="Klopp C."/>
            <person name="Donnadieu C."/>
            <person name="Roques C."/>
            <person name="Bouchez O."/>
            <person name="Lampietro C."/>
            <person name="Jouanno E."/>
            <person name="Herpin A."/>
            <person name="Louis A."/>
            <person name="Berthelot C."/>
            <person name="Parey E."/>
            <person name="Roest-Crollius H."/>
            <person name="Braasch I."/>
            <person name="Postlethwait J."/>
            <person name="Robinson-Rechavi M."/>
            <person name="Echchiki A."/>
            <person name="Begum T."/>
            <person name="Montfort J."/>
            <person name="Schartl M."/>
            <person name="Bobe J."/>
            <person name="Guiguen Y."/>
        </authorList>
    </citation>
    <scope>NUCLEOTIDE SEQUENCE [LARGE SCALE GENOMIC DNA]</scope>
    <source>
        <strain evidence="1">M_S1</strain>
        <tissue evidence="1">Blood</tissue>
    </source>
</reference>
<dbReference type="EMBL" id="JAAGNN010000027">
    <property type="protein sequence ID" value="KAF4071379.1"/>
    <property type="molecule type" value="Genomic_DNA"/>
</dbReference>
<dbReference type="Proteomes" id="UP000593565">
    <property type="component" value="Unassembled WGS sequence"/>
</dbReference>
<accession>A0A7J5ZNJ6</accession>
<organism evidence="1 2">
    <name type="scientific">Ameiurus melas</name>
    <name type="common">Black bullhead</name>
    <name type="synonym">Silurus melas</name>
    <dbReference type="NCBI Taxonomy" id="219545"/>
    <lineage>
        <taxon>Eukaryota</taxon>
        <taxon>Metazoa</taxon>
        <taxon>Chordata</taxon>
        <taxon>Craniata</taxon>
        <taxon>Vertebrata</taxon>
        <taxon>Euteleostomi</taxon>
        <taxon>Actinopterygii</taxon>
        <taxon>Neopterygii</taxon>
        <taxon>Teleostei</taxon>
        <taxon>Ostariophysi</taxon>
        <taxon>Siluriformes</taxon>
        <taxon>Ictaluridae</taxon>
        <taxon>Ameiurus</taxon>
    </lineage>
</organism>
<proteinExistence type="predicted"/>
<gene>
    <name evidence="1" type="ORF">AMELA_G00272540</name>
</gene>
<keyword evidence="2" id="KW-1185">Reference proteome</keyword>
<evidence type="ECO:0000313" key="2">
    <source>
        <dbReference type="Proteomes" id="UP000593565"/>
    </source>
</evidence>